<dbReference type="Pfam" id="PF00793">
    <property type="entry name" value="DAHP_synth_1"/>
    <property type="match status" value="1"/>
</dbReference>
<dbReference type="PIRSF" id="PIRSF001361">
    <property type="entry name" value="DAHP_synthase"/>
    <property type="match status" value="1"/>
</dbReference>
<evidence type="ECO:0000256" key="3">
    <source>
        <dbReference type="ARBA" id="ARBA00007985"/>
    </source>
</evidence>
<dbReference type="FunFam" id="3.20.20.70:FF:000005">
    <property type="entry name" value="Phospho-2-dehydro-3-deoxyheptonate aldolase"/>
    <property type="match status" value="1"/>
</dbReference>
<comment type="catalytic activity">
    <reaction evidence="7 8">
        <text>D-erythrose 4-phosphate + phosphoenolpyruvate + H2O = 7-phospho-2-dehydro-3-deoxy-D-arabino-heptonate + phosphate</text>
        <dbReference type="Rhea" id="RHEA:14717"/>
        <dbReference type="ChEBI" id="CHEBI:15377"/>
        <dbReference type="ChEBI" id="CHEBI:16897"/>
        <dbReference type="ChEBI" id="CHEBI:43474"/>
        <dbReference type="ChEBI" id="CHEBI:58394"/>
        <dbReference type="ChEBI" id="CHEBI:58702"/>
        <dbReference type="EC" id="2.5.1.54"/>
    </reaction>
</comment>
<accession>A0A951PM62</accession>
<comment type="similarity">
    <text evidence="3 8">Belongs to the class-I DAHP synthase family.</text>
</comment>
<feature type="domain" description="DAHP synthetase I/KDSA" evidence="9">
    <location>
        <begin position="45"/>
        <end position="340"/>
    </location>
</feature>
<gene>
    <name evidence="10" type="ORF">KME25_19015</name>
</gene>
<protein>
    <recommendedName>
        <fullName evidence="8">Phospho-2-dehydro-3-deoxyheptonate aldolase</fullName>
        <ecNumber evidence="8">2.5.1.54</ecNumber>
    </recommendedName>
</protein>
<comment type="function">
    <text evidence="1 8">Stereospecific condensation of phosphoenolpyruvate (PEP) and D-erythrose-4-phosphate (E4P) giving rise to 3-deoxy-D-arabino-heptulosonate-7-phosphate (DAHP).</text>
</comment>
<dbReference type="InterPro" id="IPR006219">
    <property type="entry name" value="DAHP_synth_1"/>
</dbReference>
<keyword evidence="4 8" id="KW-0028">Amino-acid biosynthesis</keyword>
<evidence type="ECO:0000256" key="7">
    <source>
        <dbReference type="ARBA" id="ARBA00047508"/>
    </source>
</evidence>
<proteinExistence type="inferred from homology"/>
<dbReference type="Proteomes" id="UP000753908">
    <property type="component" value="Unassembled WGS sequence"/>
</dbReference>
<evidence type="ECO:0000256" key="6">
    <source>
        <dbReference type="ARBA" id="ARBA00023141"/>
    </source>
</evidence>
<dbReference type="SUPFAM" id="SSF51569">
    <property type="entry name" value="Aldolase"/>
    <property type="match status" value="1"/>
</dbReference>
<evidence type="ECO:0000256" key="2">
    <source>
        <dbReference type="ARBA" id="ARBA00004688"/>
    </source>
</evidence>
<evidence type="ECO:0000256" key="5">
    <source>
        <dbReference type="ARBA" id="ARBA00022679"/>
    </source>
</evidence>
<dbReference type="Gene3D" id="3.20.20.70">
    <property type="entry name" value="Aldolase class I"/>
    <property type="match status" value="1"/>
</dbReference>
<evidence type="ECO:0000313" key="10">
    <source>
        <dbReference type="EMBL" id="MBW4546515.1"/>
    </source>
</evidence>
<dbReference type="PANTHER" id="PTHR21225">
    <property type="entry name" value="PHOSPHO-2-DEHYDRO-3-DEOXYHEPTONATE ALDOLASE DAHP SYNTHETASE"/>
    <property type="match status" value="1"/>
</dbReference>
<sequence length="376" mass="41535">MDTKKILDTNIDSSQVLMSPLQIKEKLPISEDAVKTVWQGRQDIQNILDGKDSRKFIIVGPCSIHDIEAAKEYAAKVKTLADQVKDKLLVVMRVYFEKPRTTVGWKGLINDPDLNDSFNIEKGLLTARNLLIKIAELGLPAATETLDPITPRYLAELISWSAIGARTTESQTHREMASGLSMPVGFKNGTDGNIQVALDAIQSSRMPHHFLGINEMGETSIFKTRGNLYGHIILRGGGGHLNFDAATVTKVEEKLKNLNLPQKIVIDCSHGNSNKNHKSQALVLENIIQQIVEGNQSIVGMMLESNLHEGNQRIPNNLEDLKYGISVTDKCLGWEETEKIVLAAYEKLGAKRDITFQSCGMVLSGIPIRNLLTTKG</sequence>
<dbReference type="EMBL" id="JAHHIF010000026">
    <property type="protein sequence ID" value="MBW4546515.1"/>
    <property type="molecule type" value="Genomic_DNA"/>
</dbReference>
<dbReference type="AlphaFoldDB" id="A0A951PM62"/>
<dbReference type="NCBIfam" id="NF009395">
    <property type="entry name" value="PRK12755.1"/>
    <property type="match status" value="1"/>
</dbReference>
<reference evidence="10" key="1">
    <citation type="submission" date="2021-05" db="EMBL/GenBank/DDBJ databases">
        <authorList>
            <person name="Pietrasiak N."/>
            <person name="Ward R."/>
            <person name="Stajich J.E."/>
            <person name="Kurbessoian T."/>
        </authorList>
    </citation>
    <scope>NUCLEOTIDE SEQUENCE</scope>
    <source>
        <strain evidence="10">CPER-KK1</strain>
    </source>
</reference>
<evidence type="ECO:0000256" key="1">
    <source>
        <dbReference type="ARBA" id="ARBA00003726"/>
    </source>
</evidence>
<evidence type="ECO:0000256" key="8">
    <source>
        <dbReference type="PIRNR" id="PIRNR001361"/>
    </source>
</evidence>
<dbReference type="InterPro" id="IPR006218">
    <property type="entry name" value="DAHP1/KDSA"/>
</dbReference>
<dbReference type="EC" id="2.5.1.54" evidence="8"/>
<comment type="caution">
    <text evidence="10">The sequence shown here is derived from an EMBL/GenBank/DDBJ whole genome shotgun (WGS) entry which is preliminary data.</text>
</comment>
<reference evidence="10" key="2">
    <citation type="journal article" date="2022" name="Microbiol. Resour. Announc.">
        <title>Metagenome Sequencing to Explore Phylogenomics of Terrestrial Cyanobacteria.</title>
        <authorList>
            <person name="Ward R.D."/>
            <person name="Stajich J.E."/>
            <person name="Johansen J.R."/>
            <person name="Huntemann M."/>
            <person name="Clum A."/>
            <person name="Foster B."/>
            <person name="Foster B."/>
            <person name="Roux S."/>
            <person name="Palaniappan K."/>
            <person name="Varghese N."/>
            <person name="Mukherjee S."/>
            <person name="Reddy T.B.K."/>
            <person name="Daum C."/>
            <person name="Copeland A."/>
            <person name="Chen I.A."/>
            <person name="Ivanova N.N."/>
            <person name="Kyrpides N.C."/>
            <person name="Shapiro N."/>
            <person name="Eloe-Fadrosh E.A."/>
            <person name="Pietrasiak N."/>
        </authorList>
    </citation>
    <scope>NUCLEOTIDE SEQUENCE</scope>
    <source>
        <strain evidence="10">CPER-KK1</strain>
    </source>
</reference>
<dbReference type="GO" id="GO:0003849">
    <property type="term" value="F:3-deoxy-7-phosphoheptulonate synthase activity"/>
    <property type="evidence" value="ECO:0007669"/>
    <property type="project" value="UniProtKB-EC"/>
</dbReference>
<dbReference type="NCBIfam" id="TIGR00034">
    <property type="entry name" value="aroFGH"/>
    <property type="match status" value="1"/>
</dbReference>
<comment type="pathway">
    <text evidence="2 8">Metabolic intermediate biosynthesis; chorismate biosynthesis; chorismate from D-erythrose 4-phosphate and phosphoenolpyruvate: step 1/7.</text>
</comment>
<dbReference type="GO" id="GO:0005737">
    <property type="term" value="C:cytoplasm"/>
    <property type="evidence" value="ECO:0007669"/>
    <property type="project" value="TreeGrafter"/>
</dbReference>
<evidence type="ECO:0000313" key="11">
    <source>
        <dbReference type="Proteomes" id="UP000753908"/>
    </source>
</evidence>
<dbReference type="GO" id="GO:0009073">
    <property type="term" value="P:aromatic amino acid family biosynthetic process"/>
    <property type="evidence" value="ECO:0007669"/>
    <property type="project" value="UniProtKB-KW"/>
</dbReference>
<evidence type="ECO:0000259" key="9">
    <source>
        <dbReference type="Pfam" id="PF00793"/>
    </source>
</evidence>
<dbReference type="InterPro" id="IPR013785">
    <property type="entry name" value="Aldolase_TIM"/>
</dbReference>
<keyword evidence="5 8" id="KW-0808">Transferase</keyword>
<organism evidence="10 11">
    <name type="scientific">Symplocastrum torsivum CPER-KK1</name>
    <dbReference type="NCBI Taxonomy" id="450513"/>
    <lineage>
        <taxon>Bacteria</taxon>
        <taxon>Bacillati</taxon>
        <taxon>Cyanobacteriota</taxon>
        <taxon>Cyanophyceae</taxon>
        <taxon>Oscillatoriophycideae</taxon>
        <taxon>Oscillatoriales</taxon>
        <taxon>Microcoleaceae</taxon>
        <taxon>Symplocastrum</taxon>
    </lineage>
</organism>
<dbReference type="GO" id="GO:0008652">
    <property type="term" value="P:amino acid biosynthetic process"/>
    <property type="evidence" value="ECO:0007669"/>
    <property type="project" value="UniProtKB-KW"/>
</dbReference>
<name>A0A951PM62_9CYAN</name>
<keyword evidence="6 8" id="KW-0057">Aromatic amino acid biosynthesis</keyword>
<evidence type="ECO:0000256" key="4">
    <source>
        <dbReference type="ARBA" id="ARBA00022605"/>
    </source>
</evidence>
<dbReference type="PANTHER" id="PTHR21225:SF10">
    <property type="entry name" value="PHOSPHO-2-DEHYDRO-3-DEOXYHEPTONATE ALDOLASE, TYR-SENSITIVE"/>
    <property type="match status" value="1"/>
</dbReference>